<sequence>MFEFMISGDPHQVLPGGSSGFRRLPSYLHVQSSVSCEDDLLKDTNLRHIPMNVSLVCTNVIFNENLDAFTRPVLQLATTGADRLPPLYSSFGISTHFKEDHHVTS</sequence>
<proteinExistence type="predicted"/>
<reference evidence="1 2" key="1">
    <citation type="submission" date="2019-05" db="EMBL/GenBank/DDBJ databases">
        <title>Another draft genome of Portunus trituberculatus and its Hox gene families provides insights of decapod evolution.</title>
        <authorList>
            <person name="Jeong J.-H."/>
            <person name="Song I."/>
            <person name="Kim S."/>
            <person name="Choi T."/>
            <person name="Kim D."/>
            <person name="Ryu S."/>
            <person name="Kim W."/>
        </authorList>
    </citation>
    <scope>NUCLEOTIDE SEQUENCE [LARGE SCALE GENOMIC DNA]</scope>
    <source>
        <tissue evidence="1">Muscle</tissue>
    </source>
</reference>
<keyword evidence="2" id="KW-1185">Reference proteome</keyword>
<organism evidence="1 2">
    <name type="scientific">Portunus trituberculatus</name>
    <name type="common">Swimming crab</name>
    <name type="synonym">Neptunus trituberculatus</name>
    <dbReference type="NCBI Taxonomy" id="210409"/>
    <lineage>
        <taxon>Eukaryota</taxon>
        <taxon>Metazoa</taxon>
        <taxon>Ecdysozoa</taxon>
        <taxon>Arthropoda</taxon>
        <taxon>Crustacea</taxon>
        <taxon>Multicrustacea</taxon>
        <taxon>Malacostraca</taxon>
        <taxon>Eumalacostraca</taxon>
        <taxon>Eucarida</taxon>
        <taxon>Decapoda</taxon>
        <taxon>Pleocyemata</taxon>
        <taxon>Brachyura</taxon>
        <taxon>Eubrachyura</taxon>
        <taxon>Portunoidea</taxon>
        <taxon>Portunidae</taxon>
        <taxon>Portuninae</taxon>
        <taxon>Portunus</taxon>
    </lineage>
</organism>
<evidence type="ECO:0000313" key="1">
    <source>
        <dbReference type="EMBL" id="MPC38560.1"/>
    </source>
</evidence>
<dbReference type="AlphaFoldDB" id="A0A5B7EUF1"/>
<protein>
    <submittedName>
        <fullName evidence="1">Uncharacterized protein</fullName>
    </submittedName>
</protein>
<name>A0A5B7EUF1_PORTR</name>
<evidence type="ECO:0000313" key="2">
    <source>
        <dbReference type="Proteomes" id="UP000324222"/>
    </source>
</evidence>
<dbReference type="Proteomes" id="UP000324222">
    <property type="component" value="Unassembled WGS sequence"/>
</dbReference>
<comment type="caution">
    <text evidence="1">The sequence shown here is derived from an EMBL/GenBank/DDBJ whole genome shotgun (WGS) entry which is preliminary data.</text>
</comment>
<accession>A0A5B7EUF1</accession>
<dbReference type="EMBL" id="VSRR010004102">
    <property type="protein sequence ID" value="MPC38560.1"/>
    <property type="molecule type" value="Genomic_DNA"/>
</dbReference>
<gene>
    <name evidence="1" type="ORF">E2C01_032069</name>
</gene>